<evidence type="ECO:0000313" key="8">
    <source>
        <dbReference type="Proteomes" id="UP000322699"/>
    </source>
</evidence>
<dbReference type="SMART" id="SM00382">
    <property type="entry name" value="AAA"/>
    <property type="match status" value="1"/>
</dbReference>
<dbReference type="Pfam" id="PF00005">
    <property type="entry name" value="ABC_tran"/>
    <property type="match status" value="1"/>
</dbReference>
<evidence type="ECO:0000256" key="1">
    <source>
        <dbReference type="ARBA" id="ARBA00022448"/>
    </source>
</evidence>
<keyword evidence="8" id="KW-1185">Reference proteome</keyword>
<dbReference type="OrthoDB" id="9790614at2"/>
<feature type="domain" description="ABC transporter" evidence="6">
    <location>
        <begin position="4"/>
        <end position="231"/>
    </location>
</feature>
<dbReference type="PROSITE" id="PS50893">
    <property type="entry name" value="ABC_TRANSPORTER_2"/>
    <property type="match status" value="1"/>
</dbReference>
<dbReference type="PROSITE" id="PS00211">
    <property type="entry name" value="ABC_TRANSPORTER_1"/>
    <property type="match status" value="1"/>
</dbReference>
<sequence>MASVQLRHIQHRFGDFPALNDLCLDIESGDYVALLGENGCGKTTALRVIAGLLKPSSGSIFLGGECMDGIPPRRRSVGMMMQGTTLYPHLNAAQNIEFGSTENSPPSGSSASHAIEMVGVGNLLDRFPHQLSGGELRRVAIAKAIAGDPPIRLFDEPLSAIDSTTSSRLERDLMQVHQTIGGTTIHVTHDAGEAMRMADKIAVMHQGGLLQYDSPEIISSQPNSVHVANRIAISPINWFQAAIDDDSLRFDQPDVKAQGDWSAFLNRFPMLPAKTLVGVRPESFAPECFQATASQSSKPLLSASSANVIVRGVVQHHSNHLDTSRFDADAEDIMFFDAETGLAIRSVASQ</sequence>
<dbReference type="GO" id="GO:0005524">
    <property type="term" value="F:ATP binding"/>
    <property type="evidence" value="ECO:0007669"/>
    <property type="project" value="UniProtKB-KW"/>
</dbReference>
<name>A0A5B1CKD2_9BACT</name>
<dbReference type="GO" id="GO:0015408">
    <property type="term" value="F:ABC-type ferric iron transporter activity"/>
    <property type="evidence" value="ECO:0007669"/>
    <property type="project" value="InterPro"/>
</dbReference>
<dbReference type="EMBL" id="VRLW01000001">
    <property type="protein sequence ID" value="KAA1259784.1"/>
    <property type="molecule type" value="Genomic_DNA"/>
</dbReference>
<keyword evidence="3" id="KW-0547">Nucleotide-binding</keyword>
<reference evidence="7 8" key="1">
    <citation type="submission" date="2019-08" db="EMBL/GenBank/DDBJ databases">
        <title>Deep-cultivation of Planctomycetes and their phenomic and genomic characterization uncovers novel biology.</title>
        <authorList>
            <person name="Wiegand S."/>
            <person name="Jogler M."/>
            <person name="Boedeker C."/>
            <person name="Pinto D."/>
            <person name="Vollmers J."/>
            <person name="Rivas-Marin E."/>
            <person name="Kohn T."/>
            <person name="Peeters S.H."/>
            <person name="Heuer A."/>
            <person name="Rast P."/>
            <person name="Oberbeckmann S."/>
            <person name="Bunk B."/>
            <person name="Jeske O."/>
            <person name="Meyerdierks A."/>
            <person name="Storesund J.E."/>
            <person name="Kallscheuer N."/>
            <person name="Luecker S."/>
            <person name="Lage O.M."/>
            <person name="Pohl T."/>
            <person name="Merkel B.J."/>
            <person name="Hornburger P."/>
            <person name="Mueller R.-W."/>
            <person name="Bruemmer F."/>
            <person name="Labrenz M."/>
            <person name="Spormann A.M."/>
            <person name="Op Den Camp H."/>
            <person name="Overmann J."/>
            <person name="Amann R."/>
            <person name="Jetten M.S.M."/>
            <person name="Mascher T."/>
            <person name="Medema M.H."/>
            <person name="Devos D.P."/>
            <person name="Kaster A.-K."/>
            <person name="Ovreas L."/>
            <person name="Rohde M."/>
            <person name="Galperin M.Y."/>
            <person name="Jogler C."/>
        </authorList>
    </citation>
    <scope>NUCLEOTIDE SEQUENCE [LARGE SCALE GENOMIC DNA]</scope>
    <source>
        <strain evidence="7 8">LF1</strain>
    </source>
</reference>
<dbReference type="CDD" id="cd03259">
    <property type="entry name" value="ABC_Carb_Solutes_like"/>
    <property type="match status" value="1"/>
</dbReference>
<dbReference type="GO" id="GO:0055052">
    <property type="term" value="C:ATP-binding cassette (ABC) transporter complex, substrate-binding subunit-containing"/>
    <property type="evidence" value="ECO:0007669"/>
    <property type="project" value="TreeGrafter"/>
</dbReference>
<evidence type="ECO:0000256" key="5">
    <source>
        <dbReference type="ARBA" id="ARBA00023136"/>
    </source>
</evidence>
<keyword evidence="5" id="KW-0472">Membrane</keyword>
<evidence type="ECO:0000256" key="2">
    <source>
        <dbReference type="ARBA" id="ARBA00022475"/>
    </source>
</evidence>
<evidence type="ECO:0000256" key="4">
    <source>
        <dbReference type="ARBA" id="ARBA00022840"/>
    </source>
</evidence>
<dbReference type="InterPro" id="IPR003439">
    <property type="entry name" value="ABC_transporter-like_ATP-bd"/>
</dbReference>
<dbReference type="InterPro" id="IPR047641">
    <property type="entry name" value="ABC_transpr_MalK/UgpC-like"/>
</dbReference>
<proteinExistence type="predicted"/>
<dbReference type="InterPro" id="IPR027417">
    <property type="entry name" value="P-loop_NTPase"/>
</dbReference>
<dbReference type="SUPFAM" id="SSF52540">
    <property type="entry name" value="P-loop containing nucleoside triphosphate hydrolases"/>
    <property type="match status" value="1"/>
</dbReference>
<evidence type="ECO:0000256" key="3">
    <source>
        <dbReference type="ARBA" id="ARBA00022741"/>
    </source>
</evidence>
<dbReference type="GO" id="GO:0016887">
    <property type="term" value="F:ATP hydrolysis activity"/>
    <property type="evidence" value="ECO:0007669"/>
    <property type="project" value="InterPro"/>
</dbReference>
<evidence type="ECO:0000313" key="7">
    <source>
        <dbReference type="EMBL" id="KAA1259784.1"/>
    </source>
</evidence>
<keyword evidence="1" id="KW-0813">Transport</keyword>
<dbReference type="PANTHER" id="PTHR43875">
    <property type="entry name" value="MALTODEXTRIN IMPORT ATP-BINDING PROTEIN MSMX"/>
    <property type="match status" value="1"/>
</dbReference>
<dbReference type="InterPro" id="IPR015853">
    <property type="entry name" value="ABC_transpr_FbpC"/>
</dbReference>
<dbReference type="InterPro" id="IPR003593">
    <property type="entry name" value="AAA+_ATPase"/>
</dbReference>
<keyword evidence="2" id="KW-1003">Cell membrane</keyword>
<protein>
    <submittedName>
        <fullName evidence="7">Maltose/maltodextrin import ATP-binding protein MalK</fullName>
    </submittedName>
</protein>
<evidence type="ECO:0000259" key="6">
    <source>
        <dbReference type="PROSITE" id="PS50893"/>
    </source>
</evidence>
<dbReference type="Gene3D" id="3.40.50.300">
    <property type="entry name" value="P-loop containing nucleotide triphosphate hydrolases"/>
    <property type="match status" value="1"/>
</dbReference>
<dbReference type="Proteomes" id="UP000322699">
    <property type="component" value="Unassembled WGS sequence"/>
</dbReference>
<dbReference type="RefSeq" id="WP_068258295.1">
    <property type="nucleotide sequence ID" value="NZ_LWSK01000004.1"/>
</dbReference>
<gene>
    <name evidence="7" type="primary">malK_1</name>
    <name evidence="7" type="ORF">LF1_23210</name>
</gene>
<dbReference type="InterPro" id="IPR017871">
    <property type="entry name" value="ABC_transporter-like_CS"/>
</dbReference>
<accession>A0A5B1CKD2</accession>
<organism evidence="7 8">
    <name type="scientific">Rubripirellula obstinata</name>
    <dbReference type="NCBI Taxonomy" id="406547"/>
    <lineage>
        <taxon>Bacteria</taxon>
        <taxon>Pseudomonadati</taxon>
        <taxon>Planctomycetota</taxon>
        <taxon>Planctomycetia</taxon>
        <taxon>Pirellulales</taxon>
        <taxon>Pirellulaceae</taxon>
        <taxon>Rubripirellula</taxon>
    </lineage>
</organism>
<dbReference type="PANTHER" id="PTHR43875:SF1">
    <property type="entry name" value="OSMOPROTECTIVE COMPOUNDS UPTAKE ATP-BINDING PROTEIN GGTA"/>
    <property type="match status" value="1"/>
</dbReference>
<keyword evidence="4 7" id="KW-0067">ATP-binding</keyword>
<comment type="caution">
    <text evidence="7">The sequence shown here is derived from an EMBL/GenBank/DDBJ whole genome shotgun (WGS) entry which is preliminary data.</text>
</comment>
<dbReference type="AlphaFoldDB" id="A0A5B1CKD2"/>